<dbReference type="AlphaFoldDB" id="A0A9X1WED1"/>
<keyword evidence="2" id="KW-0808">Transferase</keyword>
<evidence type="ECO:0000313" key="3">
    <source>
        <dbReference type="Proteomes" id="UP001139488"/>
    </source>
</evidence>
<organism evidence="2 3">
    <name type="scientific">Vibrio gelatinilyticus</name>
    <dbReference type="NCBI Taxonomy" id="2893468"/>
    <lineage>
        <taxon>Bacteria</taxon>
        <taxon>Pseudomonadati</taxon>
        <taxon>Pseudomonadota</taxon>
        <taxon>Gammaproteobacteria</taxon>
        <taxon>Vibrionales</taxon>
        <taxon>Vibrionaceae</taxon>
        <taxon>Vibrio</taxon>
    </lineage>
</organism>
<dbReference type="SUPFAM" id="SSF53335">
    <property type="entry name" value="S-adenosyl-L-methionine-dependent methyltransferases"/>
    <property type="match status" value="1"/>
</dbReference>
<reference evidence="2" key="1">
    <citation type="submission" date="2021-11" db="EMBL/GenBank/DDBJ databases">
        <title>Vibrio ZSDE26 sp. nov. and Vibrio ZSDZ34 sp. nov., isolated from coastal seawater in Qingdao.</title>
        <authorList>
            <person name="Zhang P."/>
        </authorList>
    </citation>
    <scope>NUCLEOTIDE SEQUENCE</scope>
    <source>
        <strain evidence="2">ZSDZ34</strain>
    </source>
</reference>
<keyword evidence="3" id="KW-1185">Reference proteome</keyword>
<protein>
    <submittedName>
        <fullName evidence="2">SAM-dependent methyltransferase</fullName>
    </submittedName>
</protein>
<keyword evidence="2" id="KW-0489">Methyltransferase</keyword>
<dbReference type="Gene3D" id="3.40.50.150">
    <property type="entry name" value="Vaccinia Virus protein VP39"/>
    <property type="match status" value="1"/>
</dbReference>
<evidence type="ECO:0000259" key="1">
    <source>
        <dbReference type="Pfam" id="PF13679"/>
    </source>
</evidence>
<dbReference type="EMBL" id="JAJNNZ010000001">
    <property type="protein sequence ID" value="MCJ2375419.1"/>
    <property type="molecule type" value="Genomic_DNA"/>
</dbReference>
<sequence>MLNTFQTLTELLHKHQDLWRIEPFFLAMDSNNKWSNSQSELGEWFAGLSSREIELLKFNRERCNNSLSKFIPCLDELMSLCVLPELPQSELALPRGLDKGVPGRKQSQITRMGQSCMQHHQGQEWLEWCAGKGYLGRILAHQSGHKVTSFEYQQTLCDIGQSEADKLGLNMQFTQGDAFSVQAMSAMNGQQHAVALHACGDLHVTLLRHASHLKLPAITISPCCYHLIQGEEYQPLSKVAQQSGLSLTRAELRIPLQETVTGGARVQRHRAQEMSYRLGFDALCQQERLIDHYMPVPSIKKSLLSEGFEAFCYWACERKQLSLPAVDFAKYASIGEQRFWRMEAYSLVQSAFRRPLEIWLLLDKALYLKESGYRVSVSTFCDYQTTPRNCLLHASRVENKKASYN</sequence>
<feature type="domain" description="Methyltransferase" evidence="1">
    <location>
        <begin position="106"/>
        <end position="230"/>
    </location>
</feature>
<gene>
    <name evidence="2" type="ORF">LNL84_01065</name>
</gene>
<dbReference type="RefSeq" id="WP_244354418.1">
    <property type="nucleotide sequence ID" value="NZ_JAJNNZ010000001.1"/>
</dbReference>
<dbReference type="Proteomes" id="UP001139488">
    <property type="component" value="Unassembled WGS sequence"/>
</dbReference>
<evidence type="ECO:0000313" key="2">
    <source>
        <dbReference type="EMBL" id="MCJ2375419.1"/>
    </source>
</evidence>
<proteinExistence type="predicted"/>
<dbReference type="PANTHER" id="PTHR13369:SF0">
    <property type="entry name" value="GLUTATHIONE S-TRANSFERASE C-TERMINAL DOMAIN-CONTAINING PROTEIN"/>
    <property type="match status" value="1"/>
</dbReference>
<dbReference type="InterPro" id="IPR029063">
    <property type="entry name" value="SAM-dependent_MTases_sf"/>
</dbReference>
<dbReference type="GO" id="GO:0032259">
    <property type="term" value="P:methylation"/>
    <property type="evidence" value="ECO:0007669"/>
    <property type="project" value="UniProtKB-KW"/>
</dbReference>
<name>A0A9X1WED1_9VIBR</name>
<comment type="caution">
    <text evidence="2">The sequence shown here is derived from an EMBL/GenBank/DDBJ whole genome shotgun (WGS) entry which is preliminary data.</text>
</comment>
<dbReference type="Pfam" id="PF13679">
    <property type="entry name" value="Methyltransf_32"/>
    <property type="match status" value="1"/>
</dbReference>
<dbReference type="InterPro" id="IPR025714">
    <property type="entry name" value="Methyltranfer_dom"/>
</dbReference>
<dbReference type="GO" id="GO:0008168">
    <property type="term" value="F:methyltransferase activity"/>
    <property type="evidence" value="ECO:0007669"/>
    <property type="project" value="UniProtKB-KW"/>
</dbReference>
<accession>A0A9X1WED1</accession>
<dbReference type="PANTHER" id="PTHR13369">
    <property type="match status" value="1"/>
</dbReference>